<organism evidence="1">
    <name type="scientific">Anguilla anguilla</name>
    <name type="common">European freshwater eel</name>
    <name type="synonym">Muraena anguilla</name>
    <dbReference type="NCBI Taxonomy" id="7936"/>
    <lineage>
        <taxon>Eukaryota</taxon>
        <taxon>Metazoa</taxon>
        <taxon>Chordata</taxon>
        <taxon>Craniata</taxon>
        <taxon>Vertebrata</taxon>
        <taxon>Euteleostomi</taxon>
        <taxon>Actinopterygii</taxon>
        <taxon>Neopterygii</taxon>
        <taxon>Teleostei</taxon>
        <taxon>Anguilliformes</taxon>
        <taxon>Anguillidae</taxon>
        <taxon>Anguilla</taxon>
    </lineage>
</organism>
<sequence>MHFCTPYTCQAEIHIYTNIGLTFNLISIHECHVTKDFKIRNNKQIYGYT</sequence>
<evidence type="ECO:0000313" key="1">
    <source>
        <dbReference type="EMBL" id="JAH69605.1"/>
    </source>
</evidence>
<accession>A0A0E9UWM8</accession>
<name>A0A0E9UWM8_ANGAN</name>
<protein>
    <submittedName>
        <fullName evidence="1">Uncharacterized protein</fullName>
    </submittedName>
</protein>
<proteinExistence type="predicted"/>
<reference evidence="1" key="1">
    <citation type="submission" date="2014-11" db="EMBL/GenBank/DDBJ databases">
        <authorList>
            <person name="Amaro Gonzalez C."/>
        </authorList>
    </citation>
    <scope>NUCLEOTIDE SEQUENCE</scope>
</reference>
<reference evidence="1" key="2">
    <citation type="journal article" date="2015" name="Fish Shellfish Immunol.">
        <title>Early steps in the European eel (Anguilla anguilla)-Vibrio vulnificus interaction in the gills: Role of the RtxA13 toxin.</title>
        <authorList>
            <person name="Callol A."/>
            <person name="Pajuelo D."/>
            <person name="Ebbesson L."/>
            <person name="Teles M."/>
            <person name="MacKenzie S."/>
            <person name="Amaro C."/>
        </authorList>
    </citation>
    <scope>NUCLEOTIDE SEQUENCE</scope>
</reference>
<dbReference type="EMBL" id="GBXM01038972">
    <property type="protein sequence ID" value="JAH69605.1"/>
    <property type="molecule type" value="Transcribed_RNA"/>
</dbReference>
<dbReference type="AlphaFoldDB" id="A0A0E9UWM8"/>